<evidence type="ECO:0000313" key="3">
    <source>
        <dbReference type="Proteomes" id="UP001292094"/>
    </source>
</evidence>
<accession>A0AAE1QI66</accession>
<protein>
    <recommendedName>
        <fullName evidence="1">PiggyBac transposable element-derived protein domain-containing protein</fullName>
    </recommendedName>
</protein>
<proteinExistence type="predicted"/>
<organism evidence="2 3">
    <name type="scientific">Petrolisthes manimaculis</name>
    <dbReference type="NCBI Taxonomy" id="1843537"/>
    <lineage>
        <taxon>Eukaryota</taxon>
        <taxon>Metazoa</taxon>
        <taxon>Ecdysozoa</taxon>
        <taxon>Arthropoda</taxon>
        <taxon>Crustacea</taxon>
        <taxon>Multicrustacea</taxon>
        <taxon>Malacostraca</taxon>
        <taxon>Eumalacostraca</taxon>
        <taxon>Eucarida</taxon>
        <taxon>Decapoda</taxon>
        <taxon>Pleocyemata</taxon>
        <taxon>Anomura</taxon>
        <taxon>Galatheoidea</taxon>
        <taxon>Porcellanidae</taxon>
        <taxon>Petrolisthes</taxon>
    </lineage>
</organism>
<keyword evidence="3" id="KW-1185">Reference proteome</keyword>
<evidence type="ECO:0000313" key="2">
    <source>
        <dbReference type="EMBL" id="KAK4325662.1"/>
    </source>
</evidence>
<name>A0AAE1QI66_9EUCA</name>
<reference evidence="2" key="1">
    <citation type="submission" date="2023-11" db="EMBL/GenBank/DDBJ databases">
        <title>Genome assemblies of two species of porcelain crab, Petrolisthes cinctipes and Petrolisthes manimaculis (Anomura: Porcellanidae).</title>
        <authorList>
            <person name="Angst P."/>
        </authorList>
    </citation>
    <scope>NUCLEOTIDE SEQUENCE</scope>
    <source>
        <strain evidence="2">PB745_02</strain>
        <tissue evidence="2">Gill</tissue>
    </source>
</reference>
<gene>
    <name evidence="2" type="ORF">Pmani_003755</name>
</gene>
<dbReference type="EMBL" id="JAWZYT010000265">
    <property type="protein sequence ID" value="KAK4325662.1"/>
    <property type="molecule type" value="Genomic_DNA"/>
</dbReference>
<dbReference type="Pfam" id="PF13843">
    <property type="entry name" value="DDE_Tnp_1_7"/>
    <property type="match status" value="1"/>
</dbReference>
<sequence length="330" mass="37730">MGIGHGANSSTPWLSSQPITAHHVTQGRGYKLPTSSVWSSLLKSEYVPQVALSFITLVPLLMECVLHSVPVTATRWHLLITRGKRAKWLPPPCEDSDLEIDDDNIDDDCLYPDFLLAEYNDDDDDISLPEFSALAPNCIRSPWEYFLLMLPIDLLEDVVYQTNLYAKQKDVNTSFSMDSHELMQFIGIVIYKGVVQLPSIEDYWATKTRIIQVADVMASKRFQLIRSLLHFNNNENVQASTDRFFKIRPLFSGVTKQFQKVAETPTQSVDEVMVAYKGTRAGSLRQYIQNKPDKWGHKLFCRASIDGFIHDILLYHYFKKPPNRTEPRGI</sequence>
<dbReference type="InterPro" id="IPR029526">
    <property type="entry name" value="PGBD"/>
</dbReference>
<dbReference type="PANTHER" id="PTHR47272">
    <property type="entry name" value="DDE_TNP_1_7 DOMAIN-CONTAINING PROTEIN"/>
    <property type="match status" value="1"/>
</dbReference>
<feature type="domain" description="PiggyBac transposable element-derived protein" evidence="1">
    <location>
        <begin position="141"/>
        <end position="316"/>
    </location>
</feature>
<dbReference type="PANTHER" id="PTHR47272:SF1">
    <property type="entry name" value="PIGGYBAC TRANSPOSABLE ELEMENT-DERIVED PROTEIN 3-LIKE"/>
    <property type="match status" value="1"/>
</dbReference>
<evidence type="ECO:0000259" key="1">
    <source>
        <dbReference type="Pfam" id="PF13843"/>
    </source>
</evidence>
<dbReference type="Proteomes" id="UP001292094">
    <property type="component" value="Unassembled WGS sequence"/>
</dbReference>
<comment type="caution">
    <text evidence="2">The sequence shown here is derived from an EMBL/GenBank/DDBJ whole genome shotgun (WGS) entry which is preliminary data.</text>
</comment>
<dbReference type="AlphaFoldDB" id="A0AAE1QI66"/>